<comment type="caution">
    <text evidence="1">The sequence shown here is derived from an EMBL/GenBank/DDBJ whole genome shotgun (WGS) entry which is preliminary data.</text>
</comment>
<dbReference type="HOGENOM" id="CLU_1381537_0_0_6"/>
<protein>
    <recommendedName>
        <fullName evidence="3">Peptidase C39-like domain-containing protein</fullName>
    </recommendedName>
</protein>
<proteinExistence type="predicted"/>
<organism evidence="1 2">
    <name type="scientific">Acinetobacter haemolyticus ATCC 19194</name>
    <dbReference type="NCBI Taxonomy" id="707232"/>
    <lineage>
        <taxon>Bacteria</taxon>
        <taxon>Pseudomonadati</taxon>
        <taxon>Pseudomonadota</taxon>
        <taxon>Gammaproteobacteria</taxon>
        <taxon>Moraxellales</taxon>
        <taxon>Moraxellaceae</taxon>
        <taxon>Acinetobacter</taxon>
    </lineage>
</organism>
<dbReference type="RefSeq" id="WP_004639760.1">
    <property type="nucleotide sequence ID" value="NZ_GG770435.1"/>
</dbReference>
<evidence type="ECO:0000313" key="1">
    <source>
        <dbReference type="EMBL" id="EFF82148.1"/>
    </source>
</evidence>
<evidence type="ECO:0008006" key="3">
    <source>
        <dbReference type="Google" id="ProtNLM"/>
    </source>
</evidence>
<accession>D4XRT8</accession>
<dbReference type="EMBL" id="ADMT01000188">
    <property type="protein sequence ID" value="EFF82148.1"/>
    <property type="molecule type" value="Genomic_DNA"/>
</dbReference>
<sequence>MKKVMQTVTGFGGNCEGATLATLLRMKIEDIPSFWEGIDITKPPSDEGGVIYQKNLNKFLAKHGYKSISLGWEEPTEESVQWVEEISKQIGVKHLVAGMSPRGYMHSVIYEQGKLWHDPHPEGGGVIPCQIQFLMPIFENVRDDYVVVPLAPTPKMIDSTWNDQDKIETMSHNARNEFIYKKMIYAAMIEAARGGNE</sequence>
<dbReference type="AlphaFoldDB" id="D4XRT8"/>
<evidence type="ECO:0000313" key="2">
    <source>
        <dbReference type="Proteomes" id="UP000003085"/>
    </source>
</evidence>
<dbReference type="Proteomes" id="UP000003085">
    <property type="component" value="Unassembled WGS sequence"/>
</dbReference>
<gene>
    <name evidence="1" type="ORF">HMP0015_2430</name>
</gene>
<reference evidence="2" key="1">
    <citation type="submission" date="2010-03" db="EMBL/GenBank/DDBJ databases">
        <title>Complete sequence of Mobiluncus curtisii ATCC 43063.</title>
        <authorList>
            <person name="Muzny D."/>
            <person name="Qin X."/>
            <person name="Deng J."/>
            <person name="Jiang H."/>
            <person name="Liu Y."/>
            <person name="Qu J."/>
            <person name="Song X.-Z."/>
            <person name="Zhang L."/>
            <person name="Thornton R."/>
            <person name="Coyle M."/>
            <person name="Francisco L."/>
            <person name="Jackson L."/>
            <person name="Javaid M."/>
            <person name="Korchina V."/>
            <person name="Kovar C."/>
            <person name="Mata R."/>
            <person name="Mathew T."/>
            <person name="Ngo R."/>
            <person name="Nguyen L."/>
            <person name="Nguyen N."/>
            <person name="Okwuonu G."/>
            <person name="Ongeri F."/>
            <person name="Pham C."/>
            <person name="Simmons D."/>
            <person name="Wilczek-Boney K."/>
            <person name="Hale W."/>
            <person name="Jakkamsetti A."/>
            <person name="Pham P."/>
            <person name="Ruth R."/>
            <person name="San Lucas F."/>
            <person name="Warren J."/>
            <person name="Zhang J."/>
            <person name="Zhao Z."/>
            <person name="Zhou C."/>
            <person name="Zhu D."/>
            <person name="Lee S."/>
            <person name="Bess C."/>
            <person name="Blankenburg K."/>
            <person name="Forbes L."/>
            <person name="Fu Q."/>
            <person name="Gubbala S."/>
            <person name="Hirani K."/>
            <person name="Jayaseelan J.C."/>
            <person name="Lara F."/>
            <person name="Munidasa M."/>
            <person name="Palculict T."/>
            <person name="Patil S."/>
            <person name="Pu L.-L."/>
            <person name="Saada N."/>
            <person name="Tang L."/>
            <person name="Weissenberger G."/>
            <person name="Zhu Y."/>
            <person name="Hemphill L."/>
            <person name="Shang Y."/>
            <person name="Youmans B."/>
            <person name="Ayvaz T."/>
            <person name="Ross M."/>
            <person name="Santibanez J."/>
            <person name="Aqrawi P."/>
            <person name="Gross S."/>
            <person name="Joshi V."/>
            <person name="Fowler G."/>
            <person name="Nazareth L."/>
            <person name="Reid J."/>
            <person name="Worley K."/>
            <person name="Petrosino J."/>
            <person name="Highlander S."/>
            <person name="Gibbs R."/>
            <person name="Gibbs R."/>
        </authorList>
    </citation>
    <scope>NUCLEOTIDE SEQUENCE [LARGE SCALE GENOMIC DNA]</scope>
    <source>
        <strain evidence="2">ATCC 19194</strain>
    </source>
</reference>
<name>D4XRT8_ACIHA</name>